<sequence length="373" mass="42288">MKGTQCPPLSPRKCQTPGSKLKLKLPAVIKVRLNLMGSVLSRELEGEHEGDGPFLPKPICIYRGHTADLLDVSWSKTGSTTQWQADLAPKEMAASNMRNRRHVQPLLTWSTNAAHPVSLDQEPLQGTISRTSGTQNYFILSSSMDKTVRLWHISRHECLCCFQHIDFVTSIAFHPRDDRYFLSGSLDGKLRLWNIPDKKVALWNELDGHSKLITAVSFCQNGRIAVVGSYDGRCVLYLTEQLRYSTQIHVRSTRGKNAKGRKITSVEPMPGEDKILVTSNDSRIRLYDIRDLSLSCKYKGYVNTSSQIKASFSHDGKYIISGSENQLIYIWRTSHDVSKLTSVRRDRNDFWESIKGECASFNIKTQFGKFIFI</sequence>
<feature type="repeat" description="WD" evidence="4">
    <location>
        <begin position="161"/>
        <end position="195"/>
    </location>
</feature>
<dbReference type="Proteomes" id="UP001235939">
    <property type="component" value="Chromosome 22"/>
</dbReference>
<dbReference type="SMART" id="SM00320">
    <property type="entry name" value="WD40"/>
    <property type="match status" value="5"/>
</dbReference>
<dbReference type="InterPro" id="IPR020472">
    <property type="entry name" value="WD40_PAC1"/>
</dbReference>
<proteinExistence type="predicted"/>
<evidence type="ECO:0000256" key="1">
    <source>
        <dbReference type="ARBA" id="ARBA00021207"/>
    </source>
</evidence>
<keyword evidence="6" id="KW-1185">Reference proteome</keyword>
<dbReference type="InterPro" id="IPR015943">
    <property type="entry name" value="WD40/YVTN_repeat-like_dom_sf"/>
</dbReference>
<dbReference type="InterPro" id="IPR036322">
    <property type="entry name" value="WD40_repeat_dom_sf"/>
</dbReference>
<dbReference type="PROSITE" id="PS50082">
    <property type="entry name" value="WD_REPEATS_2"/>
    <property type="match status" value="1"/>
</dbReference>
<dbReference type="PANTHER" id="PTHR14221">
    <property type="entry name" value="WD REPEAT DOMAIN 44"/>
    <property type="match status" value="1"/>
</dbReference>
<reference evidence="5 6" key="1">
    <citation type="submission" date="2022-03" db="EMBL/GenBank/DDBJ databases">
        <title>A chromosomal length assembly of Cordylochernes scorpioides.</title>
        <authorList>
            <person name="Zeh D."/>
            <person name="Zeh J."/>
        </authorList>
    </citation>
    <scope>NUCLEOTIDE SEQUENCE [LARGE SCALE GENOMIC DNA]</scope>
    <source>
        <strain evidence="5">IN4F17</strain>
        <tissue evidence="5">Whole Body</tissue>
    </source>
</reference>
<evidence type="ECO:0000256" key="4">
    <source>
        <dbReference type="PROSITE-ProRule" id="PRU00221"/>
    </source>
</evidence>
<organism evidence="5 6">
    <name type="scientific">Cordylochernes scorpioides</name>
    <dbReference type="NCBI Taxonomy" id="51811"/>
    <lineage>
        <taxon>Eukaryota</taxon>
        <taxon>Metazoa</taxon>
        <taxon>Ecdysozoa</taxon>
        <taxon>Arthropoda</taxon>
        <taxon>Chelicerata</taxon>
        <taxon>Arachnida</taxon>
        <taxon>Pseudoscorpiones</taxon>
        <taxon>Cheliferoidea</taxon>
        <taxon>Chernetidae</taxon>
        <taxon>Cordylochernes</taxon>
    </lineage>
</organism>
<dbReference type="Pfam" id="PF00400">
    <property type="entry name" value="WD40"/>
    <property type="match status" value="4"/>
</dbReference>
<keyword evidence="3" id="KW-0677">Repeat</keyword>
<dbReference type="PANTHER" id="PTHR14221:SF0">
    <property type="entry name" value="WD REPEAT-CONTAINING PROTEIN 44"/>
    <property type="match status" value="1"/>
</dbReference>
<evidence type="ECO:0000313" key="5">
    <source>
        <dbReference type="EMBL" id="UYV82626.1"/>
    </source>
</evidence>
<dbReference type="SUPFAM" id="SSF50978">
    <property type="entry name" value="WD40 repeat-like"/>
    <property type="match status" value="1"/>
</dbReference>
<protein>
    <recommendedName>
        <fullName evidence="1">WD repeat-containing protein 44</fullName>
    </recommendedName>
</protein>
<evidence type="ECO:0000256" key="3">
    <source>
        <dbReference type="ARBA" id="ARBA00022737"/>
    </source>
</evidence>
<dbReference type="Gene3D" id="2.130.10.10">
    <property type="entry name" value="YVTN repeat-like/Quinoprotein amine dehydrogenase"/>
    <property type="match status" value="1"/>
</dbReference>
<evidence type="ECO:0000313" key="6">
    <source>
        <dbReference type="Proteomes" id="UP001235939"/>
    </source>
</evidence>
<keyword evidence="2 4" id="KW-0853">WD repeat</keyword>
<dbReference type="PROSITE" id="PS50294">
    <property type="entry name" value="WD_REPEATS_REGION"/>
    <property type="match status" value="1"/>
</dbReference>
<dbReference type="InterPro" id="IPR040324">
    <property type="entry name" value="WDR44/Dgr2"/>
</dbReference>
<gene>
    <name evidence="5" type="ORF">LAZ67_22000236</name>
</gene>
<evidence type="ECO:0000256" key="2">
    <source>
        <dbReference type="ARBA" id="ARBA00022574"/>
    </source>
</evidence>
<dbReference type="InterPro" id="IPR001680">
    <property type="entry name" value="WD40_rpt"/>
</dbReference>
<dbReference type="PRINTS" id="PR00320">
    <property type="entry name" value="GPROTEINBRPT"/>
</dbReference>
<name>A0ABY6LND3_9ARAC</name>
<accession>A0ABY6LND3</accession>
<dbReference type="EMBL" id="CP092884">
    <property type="protein sequence ID" value="UYV82626.1"/>
    <property type="molecule type" value="Genomic_DNA"/>
</dbReference>